<dbReference type="InterPro" id="IPR036259">
    <property type="entry name" value="MFS_trans_sf"/>
</dbReference>
<organism evidence="10">
    <name type="scientific">Chaetomium thermophilum (strain DSM 1495 / CBS 144.50 / IMI 039719)</name>
    <name type="common">Thermochaetoides thermophila</name>
    <dbReference type="NCBI Taxonomy" id="759272"/>
    <lineage>
        <taxon>Eukaryota</taxon>
        <taxon>Fungi</taxon>
        <taxon>Dikarya</taxon>
        <taxon>Ascomycota</taxon>
        <taxon>Pezizomycotina</taxon>
        <taxon>Sordariomycetes</taxon>
        <taxon>Sordariomycetidae</taxon>
        <taxon>Sordariales</taxon>
        <taxon>Chaetomiaceae</taxon>
        <taxon>Thermochaetoides</taxon>
    </lineage>
</organism>
<feature type="transmembrane region" description="Helical" evidence="7">
    <location>
        <begin position="564"/>
        <end position="584"/>
    </location>
</feature>
<dbReference type="FunFam" id="1.20.1250.20:FF:000409">
    <property type="entry name" value="MFS general substrate transporter"/>
    <property type="match status" value="1"/>
</dbReference>
<feature type="transmembrane region" description="Helical" evidence="7">
    <location>
        <begin position="277"/>
        <end position="297"/>
    </location>
</feature>
<feature type="transmembrane region" description="Helical" evidence="7">
    <location>
        <begin position="244"/>
        <end position="265"/>
    </location>
</feature>
<dbReference type="PANTHER" id="PTHR43791:SF47">
    <property type="entry name" value="MAJOR FACILITATOR SUPERFAMILY (MFS) PROFILE DOMAIN-CONTAINING PROTEIN-RELATED"/>
    <property type="match status" value="1"/>
</dbReference>
<dbReference type="AlphaFoldDB" id="G0S2D4"/>
<dbReference type="KEGG" id="cthr:CTHT_0016840"/>
<dbReference type="FunFam" id="1.20.1250.20:FF:000511">
    <property type="entry name" value="MFS general substrate transporter"/>
    <property type="match status" value="1"/>
</dbReference>
<dbReference type="Proteomes" id="UP000008066">
    <property type="component" value="Unassembled WGS sequence"/>
</dbReference>
<dbReference type="InterPro" id="IPR011701">
    <property type="entry name" value="MFS"/>
</dbReference>
<evidence type="ECO:0000313" key="10">
    <source>
        <dbReference type="Proteomes" id="UP000008066"/>
    </source>
</evidence>
<dbReference type="eggNOG" id="KOG2533">
    <property type="taxonomic scope" value="Eukaryota"/>
</dbReference>
<keyword evidence="10" id="KW-1185">Reference proteome</keyword>
<accession>G0S2D4</accession>
<keyword evidence="5 7" id="KW-0472">Membrane</keyword>
<dbReference type="PANTHER" id="PTHR43791">
    <property type="entry name" value="PERMEASE-RELATED"/>
    <property type="match status" value="1"/>
</dbReference>
<evidence type="ECO:0000313" key="9">
    <source>
        <dbReference type="EMBL" id="EGS22167.1"/>
    </source>
</evidence>
<feature type="transmembrane region" description="Helical" evidence="7">
    <location>
        <begin position="507"/>
        <end position="526"/>
    </location>
</feature>
<evidence type="ECO:0000256" key="4">
    <source>
        <dbReference type="ARBA" id="ARBA00022989"/>
    </source>
</evidence>
<feature type="transmembrane region" description="Helical" evidence="7">
    <location>
        <begin position="440"/>
        <end position="465"/>
    </location>
</feature>
<sequence length="648" mass="71996">MTPSSLDTPEPVPPDLSGWPGWSRGDDKFDDGLVLELCRLWVFKGAVEEEARVQHLDSWTWGKWSQKHVKRRMRYQNAWIGQKLESTGLELPGPVVRLCLAHIWGRPGEEGNKELWGRSRNLDSSPLDHPKRHKNSFDQTPDNSTQLHETNMSGSQEKVAVETVEAADSDRGTKESGIASPAPINPDDFGFTPQEQKKIIRQIDRRLVLTVGALYCISLMDRTNLGAAMIAGMGTDLKLIGNRYSVITLVFFVTYVIFQPPSTVICRKIGPRLHMSVITVLWGGVMIGMGFIPTWGGMTAMRLILGVLEAGFFPSCVYLLSTWYTRYEVGVRNSIFYLCGSAASACAGILAYGLMQMAGLANLNGWRWIFIIEGILTVLLGTAGYWLLVDFPDSKRKTWAFLGERERAWICARVQQDRGDVKPQPFSIIKYLRPALDIKIWAYAMIFFNTTTVTYALAYFMPIILQYNMGFSVGAAQCLVAPPYVFGGIVTYLTGLAGDKFRLRGPIIIFNCILVLIGLPIVGWATSPGVRYFGIFLMTAGGNANVPAAMSYQANNIRGQWKRALCSATFVSFGGIGGIAGSLVFRSQDSPHYRPGLYACFATTGLNILLVCLLSLYFRHANAKADRGEVELECDGDDDYEPGFRYTY</sequence>
<gene>
    <name evidence="9" type="ORF">CTHT_0016840</name>
</gene>
<feature type="transmembrane region" description="Helical" evidence="7">
    <location>
        <begin position="207"/>
        <end position="232"/>
    </location>
</feature>
<evidence type="ECO:0000256" key="2">
    <source>
        <dbReference type="ARBA" id="ARBA00022448"/>
    </source>
</evidence>
<dbReference type="Pfam" id="PF07690">
    <property type="entry name" value="MFS_1"/>
    <property type="match status" value="1"/>
</dbReference>
<comment type="subcellular location">
    <subcellularLocation>
        <location evidence="1">Membrane</location>
        <topology evidence="1">Multi-pass membrane protein</topology>
    </subcellularLocation>
</comment>
<protein>
    <recommendedName>
        <fullName evidence="8">Major facilitator superfamily (MFS) profile domain-containing protein</fullName>
    </recommendedName>
</protein>
<evidence type="ECO:0000256" key="5">
    <source>
        <dbReference type="ARBA" id="ARBA00023136"/>
    </source>
</evidence>
<feature type="transmembrane region" description="Helical" evidence="7">
    <location>
        <begin position="335"/>
        <end position="354"/>
    </location>
</feature>
<feature type="region of interest" description="Disordered" evidence="6">
    <location>
        <begin position="1"/>
        <end position="21"/>
    </location>
</feature>
<feature type="region of interest" description="Disordered" evidence="6">
    <location>
        <begin position="112"/>
        <end position="191"/>
    </location>
</feature>
<feature type="domain" description="Major facilitator superfamily (MFS) profile" evidence="8">
    <location>
        <begin position="207"/>
        <end position="623"/>
    </location>
</feature>
<feature type="compositionally biased region" description="Basic and acidic residues" evidence="6">
    <location>
        <begin position="112"/>
        <end position="129"/>
    </location>
</feature>
<feature type="transmembrane region" description="Helical" evidence="7">
    <location>
        <begin position="532"/>
        <end position="552"/>
    </location>
</feature>
<dbReference type="GeneID" id="18255722"/>
<dbReference type="SUPFAM" id="SSF103473">
    <property type="entry name" value="MFS general substrate transporter"/>
    <property type="match status" value="1"/>
</dbReference>
<evidence type="ECO:0000259" key="8">
    <source>
        <dbReference type="PROSITE" id="PS50850"/>
    </source>
</evidence>
<dbReference type="Gene3D" id="1.20.1250.20">
    <property type="entry name" value="MFS general substrate transporter like domains"/>
    <property type="match status" value="2"/>
</dbReference>
<dbReference type="EMBL" id="GL988040">
    <property type="protein sequence ID" value="EGS22167.1"/>
    <property type="molecule type" value="Genomic_DNA"/>
</dbReference>
<feature type="transmembrane region" description="Helical" evidence="7">
    <location>
        <begin position="596"/>
        <end position="618"/>
    </location>
</feature>
<keyword evidence="4 7" id="KW-1133">Transmembrane helix</keyword>
<dbReference type="GO" id="GO:0016020">
    <property type="term" value="C:membrane"/>
    <property type="evidence" value="ECO:0007669"/>
    <property type="project" value="UniProtKB-SubCell"/>
</dbReference>
<reference evidence="9 10" key="1">
    <citation type="journal article" date="2011" name="Cell">
        <title>Insight into structure and assembly of the nuclear pore complex by utilizing the genome of a eukaryotic thermophile.</title>
        <authorList>
            <person name="Amlacher S."/>
            <person name="Sarges P."/>
            <person name="Flemming D."/>
            <person name="van Noort V."/>
            <person name="Kunze R."/>
            <person name="Devos D.P."/>
            <person name="Arumugam M."/>
            <person name="Bork P."/>
            <person name="Hurt E."/>
        </authorList>
    </citation>
    <scope>NUCLEOTIDE SEQUENCE [LARGE SCALE GENOMIC DNA]</scope>
    <source>
        <strain evidence="10">DSM 1495 / CBS 144.50 / IMI 039719</strain>
    </source>
</reference>
<feature type="transmembrane region" description="Helical" evidence="7">
    <location>
        <begin position="471"/>
        <end position="495"/>
    </location>
</feature>
<keyword evidence="3 7" id="KW-0812">Transmembrane</keyword>
<dbReference type="InterPro" id="IPR020846">
    <property type="entry name" value="MFS_dom"/>
</dbReference>
<keyword evidence="2" id="KW-0813">Transport</keyword>
<evidence type="ECO:0000256" key="6">
    <source>
        <dbReference type="SAM" id="MobiDB-lite"/>
    </source>
</evidence>
<dbReference type="OrthoDB" id="3639251at2759"/>
<evidence type="ECO:0000256" key="3">
    <source>
        <dbReference type="ARBA" id="ARBA00022692"/>
    </source>
</evidence>
<dbReference type="HOGENOM" id="CLU_001265_0_1_1"/>
<feature type="transmembrane region" description="Helical" evidence="7">
    <location>
        <begin position="303"/>
        <end position="323"/>
    </location>
</feature>
<proteinExistence type="predicted"/>
<name>G0S2D4_CHATD</name>
<feature type="compositionally biased region" description="Polar residues" evidence="6">
    <location>
        <begin position="137"/>
        <end position="156"/>
    </location>
</feature>
<dbReference type="GO" id="GO:0022857">
    <property type="term" value="F:transmembrane transporter activity"/>
    <property type="evidence" value="ECO:0007669"/>
    <property type="project" value="InterPro"/>
</dbReference>
<dbReference type="RefSeq" id="XP_006692186.1">
    <property type="nucleotide sequence ID" value="XM_006692123.1"/>
</dbReference>
<evidence type="ECO:0000256" key="7">
    <source>
        <dbReference type="SAM" id="Phobius"/>
    </source>
</evidence>
<evidence type="ECO:0000256" key="1">
    <source>
        <dbReference type="ARBA" id="ARBA00004141"/>
    </source>
</evidence>
<dbReference type="PROSITE" id="PS50850">
    <property type="entry name" value="MFS"/>
    <property type="match status" value="1"/>
</dbReference>
<feature type="transmembrane region" description="Helical" evidence="7">
    <location>
        <begin position="366"/>
        <end position="388"/>
    </location>
</feature>
<dbReference type="OMA" id="EYIPGIW"/>